<dbReference type="InterPro" id="IPR007278">
    <property type="entry name" value="DUF397"/>
</dbReference>
<dbReference type="Pfam" id="PF04149">
    <property type="entry name" value="DUF397"/>
    <property type="match status" value="1"/>
</dbReference>
<gene>
    <name evidence="2" type="ORF">G443_002242</name>
</gene>
<dbReference type="RefSeq" id="WP_026417067.1">
    <property type="nucleotide sequence ID" value="NZ_AUBJ02000001.1"/>
</dbReference>
<dbReference type="EMBL" id="AUBJ02000001">
    <property type="protein sequence ID" value="MCP2331972.1"/>
    <property type="molecule type" value="Genomic_DNA"/>
</dbReference>
<name>A0ABT1JHI6_ACTCY</name>
<keyword evidence="3" id="KW-1185">Reference proteome</keyword>
<sequence>MHPLQLPTACWRKSSHSTNNGNCVEIATGTGWAAIRDSKNPEGGMLLLDHARYQDFVRSLQNI</sequence>
<protein>
    <recommendedName>
        <fullName evidence="1">DUF397 domain-containing protein</fullName>
    </recommendedName>
</protein>
<accession>A0ABT1JHI6</accession>
<proteinExistence type="predicted"/>
<dbReference type="Proteomes" id="UP000791080">
    <property type="component" value="Unassembled WGS sequence"/>
</dbReference>
<feature type="domain" description="DUF397" evidence="1">
    <location>
        <begin position="10"/>
        <end position="60"/>
    </location>
</feature>
<comment type="caution">
    <text evidence="2">The sequence shown here is derived from an EMBL/GenBank/DDBJ whole genome shotgun (WGS) entry which is preliminary data.</text>
</comment>
<reference evidence="2 3" key="1">
    <citation type="submission" date="2022-06" db="EMBL/GenBank/DDBJ databases">
        <title>Genomic Encyclopedia of Type Strains, Phase I: the one thousand microbial genomes (KMG-I) project.</title>
        <authorList>
            <person name="Kyrpides N."/>
        </authorList>
    </citation>
    <scope>NUCLEOTIDE SEQUENCE [LARGE SCALE GENOMIC DNA]</scope>
    <source>
        <strain evidence="2 3">DSM 43889</strain>
    </source>
</reference>
<organism evidence="2 3">
    <name type="scientific">Actinoalloteichus caeruleus DSM 43889</name>
    <dbReference type="NCBI Taxonomy" id="1120930"/>
    <lineage>
        <taxon>Bacteria</taxon>
        <taxon>Bacillati</taxon>
        <taxon>Actinomycetota</taxon>
        <taxon>Actinomycetes</taxon>
        <taxon>Pseudonocardiales</taxon>
        <taxon>Pseudonocardiaceae</taxon>
        <taxon>Actinoalloteichus</taxon>
        <taxon>Actinoalloteichus cyanogriseus</taxon>
    </lineage>
</organism>
<evidence type="ECO:0000313" key="2">
    <source>
        <dbReference type="EMBL" id="MCP2331972.1"/>
    </source>
</evidence>
<evidence type="ECO:0000259" key="1">
    <source>
        <dbReference type="Pfam" id="PF04149"/>
    </source>
</evidence>
<evidence type="ECO:0000313" key="3">
    <source>
        <dbReference type="Proteomes" id="UP000791080"/>
    </source>
</evidence>